<dbReference type="Proteomes" id="UP001303046">
    <property type="component" value="Unassembled WGS sequence"/>
</dbReference>
<organism evidence="1 2">
    <name type="scientific">Necator americanus</name>
    <name type="common">Human hookworm</name>
    <dbReference type="NCBI Taxonomy" id="51031"/>
    <lineage>
        <taxon>Eukaryota</taxon>
        <taxon>Metazoa</taxon>
        <taxon>Ecdysozoa</taxon>
        <taxon>Nematoda</taxon>
        <taxon>Chromadorea</taxon>
        <taxon>Rhabditida</taxon>
        <taxon>Rhabditina</taxon>
        <taxon>Rhabditomorpha</taxon>
        <taxon>Strongyloidea</taxon>
        <taxon>Ancylostomatidae</taxon>
        <taxon>Bunostominae</taxon>
        <taxon>Necator</taxon>
    </lineage>
</organism>
<evidence type="ECO:0000313" key="1">
    <source>
        <dbReference type="EMBL" id="KAK6741302.1"/>
    </source>
</evidence>
<dbReference type="EMBL" id="JAVFWL010000003">
    <property type="protein sequence ID" value="KAK6741302.1"/>
    <property type="molecule type" value="Genomic_DNA"/>
</dbReference>
<proteinExistence type="predicted"/>
<gene>
    <name evidence="1" type="primary">Necator_chrIII.g10029</name>
    <name evidence="1" type="ORF">RB195_009264</name>
</gene>
<accession>A0ABR1CSK6</accession>
<keyword evidence="2" id="KW-1185">Reference proteome</keyword>
<protein>
    <submittedName>
        <fullName evidence="1">Uncharacterized protein</fullName>
    </submittedName>
</protein>
<evidence type="ECO:0000313" key="2">
    <source>
        <dbReference type="Proteomes" id="UP001303046"/>
    </source>
</evidence>
<name>A0ABR1CSK6_NECAM</name>
<comment type="caution">
    <text evidence="1">The sequence shown here is derived from an EMBL/GenBank/DDBJ whole genome shotgun (WGS) entry which is preliminary data.</text>
</comment>
<sequence length="70" mass="8202">MDDASYWMLLIFKPRQNAFRLWFGCRRGVRVEIERNDEDDDRDDDDDDEGTMVEVAMVAMGGWVEGWLVG</sequence>
<reference evidence="1 2" key="1">
    <citation type="submission" date="2023-08" db="EMBL/GenBank/DDBJ databases">
        <title>A Necator americanus chromosomal reference genome.</title>
        <authorList>
            <person name="Ilik V."/>
            <person name="Petrzelkova K.J."/>
            <person name="Pardy F."/>
            <person name="Fuh T."/>
            <person name="Niatou-Singa F.S."/>
            <person name="Gouil Q."/>
            <person name="Baker L."/>
            <person name="Ritchie M.E."/>
            <person name="Jex A.R."/>
            <person name="Gazzola D."/>
            <person name="Li H."/>
            <person name="Toshio Fujiwara R."/>
            <person name="Zhan B."/>
            <person name="Aroian R.V."/>
            <person name="Pafco B."/>
            <person name="Schwarz E.M."/>
        </authorList>
    </citation>
    <scope>NUCLEOTIDE SEQUENCE [LARGE SCALE GENOMIC DNA]</scope>
    <source>
        <strain evidence="1 2">Aroian</strain>
        <tissue evidence="1">Whole animal</tissue>
    </source>
</reference>